<protein>
    <recommendedName>
        <fullName evidence="6">Non-haem dioxygenase N-terminal domain-containing protein</fullName>
    </recommendedName>
</protein>
<gene>
    <name evidence="7" type="ORF">OPV22_006783</name>
</gene>
<name>A0AAV8QCJ5_ENSVE</name>
<evidence type="ECO:0000256" key="5">
    <source>
        <dbReference type="SAM" id="MobiDB-lite"/>
    </source>
</evidence>
<dbReference type="InterPro" id="IPR026992">
    <property type="entry name" value="DIOX_N"/>
</dbReference>
<feature type="domain" description="Non-haem dioxygenase N-terminal" evidence="6">
    <location>
        <begin position="46"/>
        <end position="110"/>
    </location>
</feature>
<comment type="cofactor">
    <cofactor evidence="1">
        <name>L-ascorbate</name>
        <dbReference type="ChEBI" id="CHEBI:38290"/>
    </cofactor>
</comment>
<reference evidence="7 8" key="1">
    <citation type="submission" date="2022-12" db="EMBL/GenBank/DDBJ databases">
        <title>Chromosome-scale assembly of the Ensete ventricosum genome.</title>
        <authorList>
            <person name="Dussert Y."/>
            <person name="Stocks J."/>
            <person name="Wendawek A."/>
            <person name="Woldeyes F."/>
            <person name="Nichols R.A."/>
            <person name="Borrell J.S."/>
        </authorList>
    </citation>
    <scope>NUCLEOTIDE SEQUENCE [LARGE SCALE GENOMIC DNA]</scope>
    <source>
        <strain evidence="8">cv. Maze</strain>
        <tissue evidence="7">Seeds</tissue>
    </source>
</reference>
<keyword evidence="8" id="KW-1185">Reference proteome</keyword>
<dbReference type="EMBL" id="JAQQAF010000002">
    <property type="protein sequence ID" value="KAJ8505897.1"/>
    <property type="molecule type" value="Genomic_DNA"/>
</dbReference>
<keyword evidence="3" id="KW-0560">Oxidoreductase</keyword>
<evidence type="ECO:0000256" key="3">
    <source>
        <dbReference type="ARBA" id="ARBA00023002"/>
    </source>
</evidence>
<dbReference type="Gene3D" id="2.60.120.330">
    <property type="entry name" value="B-lactam Antibiotic, Isopenicillin N Synthase, Chain"/>
    <property type="match status" value="1"/>
</dbReference>
<dbReference type="InterPro" id="IPR050231">
    <property type="entry name" value="Iron_ascorbate_oxido_reductase"/>
</dbReference>
<evidence type="ECO:0000256" key="2">
    <source>
        <dbReference type="ARBA" id="ARBA00022723"/>
    </source>
</evidence>
<sequence>MDDLRRWPEPVVLVDSGLTSVPEKYVKPPSDRPSLEAKLDPGLTMPVVDLRGIDDGSVDSRAAMVAIWDACKKWGFFQVINHGMRTDLVEEVKRVWREFFRLPLDEKQGTLRKVTEEYGGEVFKFCGRGARPRSAGRCGTRQRGRPDKWT</sequence>
<organism evidence="7 8">
    <name type="scientific">Ensete ventricosum</name>
    <name type="common">Abyssinian banana</name>
    <name type="synonym">Musa ensete</name>
    <dbReference type="NCBI Taxonomy" id="4639"/>
    <lineage>
        <taxon>Eukaryota</taxon>
        <taxon>Viridiplantae</taxon>
        <taxon>Streptophyta</taxon>
        <taxon>Embryophyta</taxon>
        <taxon>Tracheophyta</taxon>
        <taxon>Spermatophyta</taxon>
        <taxon>Magnoliopsida</taxon>
        <taxon>Liliopsida</taxon>
        <taxon>Zingiberales</taxon>
        <taxon>Musaceae</taxon>
        <taxon>Ensete</taxon>
    </lineage>
</organism>
<dbReference type="SUPFAM" id="SSF51197">
    <property type="entry name" value="Clavaminate synthase-like"/>
    <property type="match status" value="1"/>
</dbReference>
<accession>A0AAV8QCJ5</accession>
<evidence type="ECO:0000313" key="7">
    <source>
        <dbReference type="EMBL" id="KAJ8505897.1"/>
    </source>
</evidence>
<keyword evidence="2" id="KW-0479">Metal-binding</keyword>
<keyword evidence="4" id="KW-0408">Iron</keyword>
<evidence type="ECO:0000313" key="8">
    <source>
        <dbReference type="Proteomes" id="UP001222027"/>
    </source>
</evidence>
<dbReference type="GO" id="GO:0016491">
    <property type="term" value="F:oxidoreductase activity"/>
    <property type="evidence" value="ECO:0007669"/>
    <property type="project" value="UniProtKB-KW"/>
</dbReference>
<dbReference type="Proteomes" id="UP001222027">
    <property type="component" value="Unassembled WGS sequence"/>
</dbReference>
<evidence type="ECO:0000256" key="1">
    <source>
        <dbReference type="ARBA" id="ARBA00001961"/>
    </source>
</evidence>
<dbReference type="InterPro" id="IPR027443">
    <property type="entry name" value="IPNS-like_sf"/>
</dbReference>
<comment type="caution">
    <text evidence="7">The sequence shown here is derived from an EMBL/GenBank/DDBJ whole genome shotgun (WGS) entry which is preliminary data.</text>
</comment>
<evidence type="ECO:0000259" key="6">
    <source>
        <dbReference type="Pfam" id="PF14226"/>
    </source>
</evidence>
<dbReference type="AlphaFoldDB" id="A0AAV8QCJ5"/>
<feature type="region of interest" description="Disordered" evidence="5">
    <location>
        <begin position="129"/>
        <end position="150"/>
    </location>
</feature>
<dbReference type="Pfam" id="PF14226">
    <property type="entry name" value="DIOX_N"/>
    <property type="match status" value="1"/>
</dbReference>
<proteinExistence type="predicted"/>
<evidence type="ECO:0000256" key="4">
    <source>
        <dbReference type="ARBA" id="ARBA00023004"/>
    </source>
</evidence>
<dbReference type="GO" id="GO:0046872">
    <property type="term" value="F:metal ion binding"/>
    <property type="evidence" value="ECO:0007669"/>
    <property type="project" value="UniProtKB-KW"/>
</dbReference>
<dbReference type="PANTHER" id="PTHR47990">
    <property type="entry name" value="2-OXOGLUTARATE (2OG) AND FE(II)-DEPENDENT OXYGENASE SUPERFAMILY PROTEIN-RELATED"/>
    <property type="match status" value="1"/>
</dbReference>